<organism evidence="1 2">
    <name type="scientific">Bacillus kandeliae</name>
    <dbReference type="NCBI Taxonomy" id="3129297"/>
    <lineage>
        <taxon>Bacteria</taxon>
        <taxon>Bacillati</taxon>
        <taxon>Bacillota</taxon>
        <taxon>Bacilli</taxon>
        <taxon>Bacillales</taxon>
        <taxon>Bacillaceae</taxon>
        <taxon>Bacillus</taxon>
    </lineage>
</organism>
<keyword evidence="2" id="KW-1185">Reference proteome</keyword>
<name>A0ABZ2N5L9_9BACI</name>
<protein>
    <submittedName>
        <fullName evidence="1">Competence protein ComK</fullName>
    </submittedName>
</protein>
<evidence type="ECO:0000313" key="1">
    <source>
        <dbReference type="EMBL" id="WXB92901.1"/>
    </source>
</evidence>
<dbReference type="Proteomes" id="UP001387364">
    <property type="component" value="Chromosome"/>
</dbReference>
<sequence>MEVIEKYEVGTKTMLLVEEYHLDYNTIIHDVDGVYCTKQTVKSILNEACLERASTYDGRIQAARTVTPYMKKTPLMICLIEKIYAFPTIGPTNYGCVWPFPENILGVQEEGNGRLRVEFINGTSTSIKCSLHTFNTQKERAICSMNQFSTNLFRQLKERILFI</sequence>
<reference evidence="1 2" key="1">
    <citation type="submission" date="2024-02" db="EMBL/GenBank/DDBJ databases">
        <title>Seven novel Bacillus-like species.</title>
        <authorList>
            <person name="Liu G."/>
        </authorList>
    </citation>
    <scope>NUCLEOTIDE SEQUENCE [LARGE SCALE GENOMIC DNA]</scope>
    <source>
        <strain evidence="1 2">FJAT-52991</strain>
    </source>
</reference>
<dbReference type="InterPro" id="IPR010461">
    <property type="entry name" value="ComK"/>
</dbReference>
<gene>
    <name evidence="1" type="ORF">WDJ61_17000</name>
</gene>
<proteinExistence type="predicted"/>
<accession>A0ABZ2N5L9</accession>
<dbReference type="EMBL" id="CP147404">
    <property type="protein sequence ID" value="WXB92901.1"/>
    <property type="molecule type" value="Genomic_DNA"/>
</dbReference>
<evidence type="ECO:0000313" key="2">
    <source>
        <dbReference type="Proteomes" id="UP001387364"/>
    </source>
</evidence>
<dbReference type="Pfam" id="PF06338">
    <property type="entry name" value="ComK"/>
    <property type="match status" value="1"/>
</dbReference>
<dbReference type="RefSeq" id="WP_338751888.1">
    <property type="nucleotide sequence ID" value="NZ_CP147404.1"/>
</dbReference>